<name>A0AB39P1Z0_9ACTN</name>
<dbReference type="EMBL" id="CP163435">
    <property type="protein sequence ID" value="XDQ23855.1"/>
    <property type="molecule type" value="Genomic_DNA"/>
</dbReference>
<proteinExistence type="predicted"/>
<dbReference type="AlphaFoldDB" id="A0AB39P1Z0"/>
<protein>
    <recommendedName>
        <fullName evidence="2">Tetratricopeptide repeat protein</fullName>
    </recommendedName>
</protein>
<evidence type="ECO:0008006" key="2">
    <source>
        <dbReference type="Google" id="ProtNLM"/>
    </source>
</evidence>
<accession>A0AB39P1Z0</accession>
<reference evidence="1" key="1">
    <citation type="submission" date="2024-07" db="EMBL/GenBank/DDBJ databases">
        <authorList>
            <person name="Yu S.T."/>
        </authorList>
    </citation>
    <scope>NUCLEOTIDE SEQUENCE</scope>
    <source>
        <strain evidence="1">R21</strain>
    </source>
</reference>
<gene>
    <name evidence="1" type="ORF">AB5J56_03735</name>
</gene>
<dbReference type="RefSeq" id="WP_369229977.1">
    <property type="nucleotide sequence ID" value="NZ_CP163435.1"/>
</dbReference>
<evidence type="ECO:0000313" key="1">
    <source>
        <dbReference type="EMBL" id="XDQ23855.1"/>
    </source>
</evidence>
<organism evidence="1">
    <name type="scientific">Streptomyces sp. R21</name>
    <dbReference type="NCBI Taxonomy" id="3238627"/>
    <lineage>
        <taxon>Bacteria</taxon>
        <taxon>Bacillati</taxon>
        <taxon>Actinomycetota</taxon>
        <taxon>Actinomycetes</taxon>
        <taxon>Kitasatosporales</taxon>
        <taxon>Streptomycetaceae</taxon>
        <taxon>Streptomyces</taxon>
    </lineage>
</organism>
<sequence length="286" mass="30100">MTNTASNVSTRAAVPLDELLSSARALGLSGRWDRAARLLDATDVAEPGARARIALVAAEVALESDWFAGTDAAGARLDTAAKLLADPRPDDRWDLDFLRLRHGYLGRIRSGGRFCPGPAGKDPDALTALRGQGETLREQAPDETRRGWAEMYLGLIADNLFAESEVAARHFAAALRAGEPGDDLLSREALRHLGGHDHDHGDRARALERWRRATALGAGAGTVPGTLSQQLLLAASARDAGDEAGASALAREIARWAAALGASSLAAQAEDFLTRANPTASAASDD</sequence>